<dbReference type="AlphaFoldDB" id="A0A3B3SCV2"/>
<dbReference type="GeneTree" id="ENSGT00940000178052"/>
<dbReference type="Gene3D" id="3.10.100.10">
    <property type="entry name" value="Mannose-Binding Protein A, subunit A"/>
    <property type="match status" value="1"/>
</dbReference>
<dbReference type="PROSITE" id="PS51257">
    <property type="entry name" value="PROKAR_LIPOPROTEIN"/>
    <property type="match status" value="1"/>
</dbReference>
<proteinExistence type="predicted"/>
<dbReference type="InterPro" id="IPR016187">
    <property type="entry name" value="CTDL_fold"/>
</dbReference>
<keyword evidence="2" id="KW-1015">Disulfide bond</keyword>
<keyword evidence="1" id="KW-0430">Lectin</keyword>
<name>A0A3B3SCV2_9TELE</name>
<organism evidence="3 4">
    <name type="scientific">Paramormyrops kingsleyae</name>
    <dbReference type="NCBI Taxonomy" id="1676925"/>
    <lineage>
        <taxon>Eukaryota</taxon>
        <taxon>Metazoa</taxon>
        <taxon>Chordata</taxon>
        <taxon>Craniata</taxon>
        <taxon>Vertebrata</taxon>
        <taxon>Euteleostomi</taxon>
        <taxon>Actinopterygii</taxon>
        <taxon>Neopterygii</taxon>
        <taxon>Teleostei</taxon>
        <taxon>Osteoglossocephala</taxon>
        <taxon>Osteoglossomorpha</taxon>
        <taxon>Osteoglossiformes</taxon>
        <taxon>Mormyridae</taxon>
        <taxon>Paramormyrops</taxon>
    </lineage>
</organism>
<protein>
    <recommendedName>
        <fullName evidence="5">C-type lectin domain-containing protein</fullName>
    </recommendedName>
</protein>
<dbReference type="PANTHER" id="PTHR46746:SF9">
    <property type="entry name" value="CD209 ANTIGEN-LIKE PROTEIN C-LIKE"/>
    <property type="match status" value="1"/>
</dbReference>
<evidence type="ECO:0008006" key="5">
    <source>
        <dbReference type="Google" id="ProtNLM"/>
    </source>
</evidence>
<evidence type="ECO:0000313" key="4">
    <source>
        <dbReference type="Proteomes" id="UP000261540"/>
    </source>
</evidence>
<dbReference type="PANTHER" id="PTHR46746">
    <property type="entry name" value="KILLER CELL LECTIN-LIKE RECEPTOR SUBFAMILY F MEMBER 2"/>
    <property type="match status" value="1"/>
</dbReference>
<keyword evidence="4" id="KW-1185">Reference proteome</keyword>
<accession>A0A3B3SCV2</accession>
<reference evidence="3" key="1">
    <citation type="submission" date="2025-08" db="UniProtKB">
        <authorList>
            <consortium name="Ensembl"/>
        </authorList>
    </citation>
    <scope>IDENTIFICATION</scope>
</reference>
<evidence type="ECO:0000313" key="3">
    <source>
        <dbReference type="Ensembl" id="ENSPKIP00000028572.1"/>
    </source>
</evidence>
<evidence type="ECO:0000256" key="1">
    <source>
        <dbReference type="ARBA" id="ARBA00022734"/>
    </source>
</evidence>
<dbReference type="Proteomes" id="UP000261540">
    <property type="component" value="Unplaced"/>
</dbReference>
<dbReference type="InterPro" id="IPR016186">
    <property type="entry name" value="C-type_lectin-like/link_sf"/>
</dbReference>
<reference evidence="3" key="2">
    <citation type="submission" date="2025-09" db="UniProtKB">
        <authorList>
            <consortium name="Ensembl"/>
        </authorList>
    </citation>
    <scope>IDENTIFICATION</scope>
</reference>
<sequence length="169" mass="18992">MSLLHSRSSFLIASHRFLNGLVQMVLSPFGTAVSCVSLVGQNGTARRCSPCPSGWTFNNSKCYFVNLEKPWKTWNDSRLECIKMGADLLTIQNKEEQVRQSNELNHNSVTVLLNVIIQELIVYCVATYKDVHMITTVSQHRICLLSNTPMNVHIFAAHPPPSACLWPFS</sequence>
<dbReference type="SUPFAM" id="SSF56436">
    <property type="entry name" value="C-type lectin-like"/>
    <property type="match status" value="1"/>
</dbReference>
<evidence type="ECO:0000256" key="2">
    <source>
        <dbReference type="ARBA" id="ARBA00023157"/>
    </source>
</evidence>
<dbReference type="GO" id="GO:0030246">
    <property type="term" value="F:carbohydrate binding"/>
    <property type="evidence" value="ECO:0007669"/>
    <property type="project" value="UniProtKB-KW"/>
</dbReference>
<dbReference type="Ensembl" id="ENSPKIT00000009353.1">
    <property type="protein sequence ID" value="ENSPKIP00000028572.1"/>
    <property type="gene ID" value="ENSPKIG00000010168.1"/>
</dbReference>
<dbReference type="InterPro" id="IPR051379">
    <property type="entry name" value="C-type_Lectin_Receptor_IMM"/>
</dbReference>